<proteinExistence type="predicted"/>
<dbReference type="Proteomes" id="UP000299102">
    <property type="component" value="Unassembled WGS sequence"/>
</dbReference>
<reference evidence="1 2" key="1">
    <citation type="journal article" date="2019" name="Commun. Biol.">
        <title>The bagworm genome reveals a unique fibroin gene that provides high tensile strength.</title>
        <authorList>
            <person name="Kono N."/>
            <person name="Nakamura H."/>
            <person name="Ohtoshi R."/>
            <person name="Tomita M."/>
            <person name="Numata K."/>
            <person name="Arakawa K."/>
        </authorList>
    </citation>
    <scope>NUCLEOTIDE SEQUENCE [LARGE SCALE GENOMIC DNA]</scope>
</reference>
<dbReference type="EMBL" id="BGZK01000374">
    <property type="protein sequence ID" value="GBP39958.1"/>
    <property type="molecule type" value="Genomic_DNA"/>
</dbReference>
<comment type="caution">
    <text evidence="1">The sequence shown here is derived from an EMBL/GenBank/DDBJ whole genome shotgun (WGS) entry which is preliminary data.</text>
</comment>
<name>A0A4C1VLI4_EUMVA</name>
<evidence type="ECO:0000313" key="1">
    <source>
        <dbReference type="EMBL" id="GBP39958.1"/>
    </source>
</evidence>
<gene>
    <name evidence="1" type="ORF">EVAR_39186_1</name>
</gene>
<dbReference type="AlphaFoldDB" id="A0A4C1VLI4"/>
<evidence type="ECO:0000313" key="2">
    <source>
        <dbReference type="Proteomes" id="UP000299102"/>
    </source>
</evidence>
<sequence length="95" mass="10680">MARGSTAPPASRVSLVSAKQSSLVHVGAEIITEYRRCVAKNCSDDTGRRSEVIKYIDGNNRRPHDWSMTPYPTAAVRRRRPTGLYTIRDMIALEF</sequence>
<keyword evidence="2" id="KW-1185">Reference proteome</keyword>
<protein>
    <submittedName>
        <fullName evidence="1">Uncharacterized protein</fullName>
    </submittedName>
</protein>
<organism evidence="1 2">
    <name type="scientific">Eumeta variegata</name>
    <name type="common">Bagworm moth</name>
    <name type="synonym">Eumeta japonica</name>
    <dbReference type="NCBI Taxonomy" id="151549"/>
    <lineage>
        <taxon>Eukaryota</taxon>
        <taxon>Metazoa</taxon>
        <taxon>Ecdysozoa</taxon>
        <taxon>Arthropoda</taxon>
        <taxon>Hexapoda</taxon>
        <taxon>Insecta</taxon>
        <taxon>Pterygota</taxon>
        <taxon>Neoptera</taxon>
        <taxon>Endopterygota</taxon>
        <taxon>Lepidoptera</taxon>
        <taxon>Glossata</taxon>
        <taxon>Ditrysia</taxon>
        <taxon>Tineoidea</taxon>
        <taxon>Psychidae</taxon>
        <taxon>Oiketicinae</taxon>
        <taxon>Eumeta</taxon>
    </lineage>
</organism>
<accession>A0A4C1VLI4</accession>